<feature type="domain" description="Serine aminopeptidase S33" evidence="1">
    <location>
        <begin position="21"/>
        <end position="229"/>
    </location>
</feature>
<dbReference type="RefSeq" id="WP_068453319.1">
    <property type="nucleotide sequence ID" value="NZ_CP147847.1"/>
</dbReference>
<dbReference type="InterPro" id="IPR051044">
    <property type="entry name" value="MAG_DAG_Lipase"/>
</dbReference>
<gene>
    <name evidence="2" type="ORF">AAF454_05670</name>
</gene>
<sequence>MTESTKIHAQPFEKTGKDVGIFLIHDFGGSPAHLYPIATAFADAGYSVKLPRLLGHDTSPEELNQVNYTEILKSLELEFEPFFEEMEYIILLGFATGGALAQQLATKYEVEGLILINSLFQPPLKLMEEAETALKRDVDYVPRGTVDVKNERAEHALYAKYPTRLILELKEVSEKIQEQANLITTPVLVLQSIEDHVYPPSNADHLVNAFNSREKHLIMLYDSYHYAVIDYDQQRIFKQCLYFVKGLDPTRED</sequence>
<accession>A0ABU9LKE9</accession>
<comment type="caution">
    <text evidence="2">The sequence shown here is derived from an EMBL/GenBank/DDBJ whole genome shotgun (WGS) entry which is preliminary data.</text>
</comment>
<evidence type="ECO:0000313" key="2">
    <source>
        <dbReference type="EMBL" id="MEL5987899.1"/>
    </source>
</evidence>
<evidence type="ECO:0000313" key="3">
    <source>
        <dbReference type="Proteomes" id="UP001398420"/>
    </source>
</evidence>
<evidence type="ECO:0000259" key="1">
    <source>
        <dbReference type="Pfam" id="PF12146"/>
    </source>
</evidence>
<proteinExistence type="predicted"/>
<dbReference type="InterPro" id="IPR012354">
    <property type="entry name" value="Esterase_lipase"/>
</dbReference>
<protein>
    <submittedName>
        <fullName evidence="2">Alpha/beta fold hydrolase</fullName>
    </submittedName>
</protein>
<dbReference type="Pfam" id="PF12146">
    <property type="entry name" value="Hydrolase_4"/>
    <property type="match status" value="1"/>
</dbReference>
<dbReference type="Proteomes" id="UP001398420">
    <property type="component" value="Unassembled WGS sequence"/>
</dbReference>
<dbReference type="PANTHER" id="PTHR11614">
    <property type="entry name" value="PHOSPHOLIPASE-RELATED"/>
    <property type="match status" value="1"/>
</dbReference>
<keyword evidence="2" id="KW-0378">Hydrolase</keyword>
<dbReference type="GO" id="GO:0016787">
    <property type="term" value="F:hydrolase activity"/>
    <property type="evidence" value="ECO:0007669"/>
    <property type="project" value="UniProtKB-KW"/>
</dbReference>
<dbReference type="PIRSF" id="PIRSF017388">
    <property type="entry name" value="Esterase_lipase"/>
    <property type="match status" value="1"/>
</dbReference>
<dbReference type="Gene3D" id="3.40.50.1820">
    <property type="entry name" value="alpha/beta hydrolase"/>
    <property type="match status" value="1"/>
</dbReference>
<dbReference type="InterPro" id="IPR022742">
    <property type="entry name" value="Hydrolase_4"/>
</dbReference>
<dbReference type="InterPro" id="IPR029058">
    <property type="entry name" value="AB_hydrolase_fold"/>
</dbReference>
<keyword evidence="3" id="KW-1185">Reference proteome</keyword>
<dbReference type="EMBL" id="JBCEWA010000004">
    <property type="protein sequence ID" value="MEL5987899.1"/>
    <property type="molecule type" value="Genomic_DNA"/>
</dbReference>
<name>A0ABU9LKE9_9BACL</name>
<reference evidence="2 3" key="1">
    <citation type="submission" date="2024-04" db="EMBL/GenBank/DDBJ databases">
        <authorList>
            <person name="Wu Y.S."/>
            <person name="Zhang L."/>
        </authorList>
    </citation>
    <scope>NUCLEOTIDE SEQUENCE [LARGE SCALE GENOMIC DNA]</scope>
    <source>
        <strain evidence="2 3">KG-01</strain>
    </source>
</reference>
<dbReference type="SUPFAM" id="SSF53474">
    <property type="entry name" value="alpha/beta-Hydrolases"/>
    <property type="match status" value="1"/>
</dbReference>
<organism evidence="2 3">
    <name type="scientific">Kurthia gibsonii</name>
    <dbReference type="NCBI Taxonomy" id="33946"/>
    <lineage>
        <taxon>Bacteria</taxon>
        <taxon>Bacillati</taxon>
        <taxon>Bacillota</taxon>
        <taxon>Bacilli</taxon>
        <taxon>Bacillales</taxon>
        <taxon>Caryophanaceae</taxon>
        <taxon>Kurthia</taxon>
    </lineage>
</organism>